<evidence type="ECO:0000313" key="1">
    <source>
        <dbReference type="EMBL" id="WWR36429.1"/>
    </source>
</evidence>
<accession>A0ABZ2H445</accession>
<name>A0ABZ2H445_9PSED</name>
<keyword evidence="2" id="KW-1185">Reference proteome</keyword>
<protein>
    <submittedName>
        <fullName evidence="1">DEAD/DEAH box helicase family protein</fullName>
    </submittedName>
</protein>
<keyword evidence="1" id="KW-0378">Hydrolase</keyword>
<dbReference type="SUPFAM" id="SSF52540">
    <property type="entry name" value="P-loop containing nucleoside triphosphate hydrolases"/>
    <property type="match status" value="1"/>
</dbReference>
<dbReference type="Proteomes" id="UP001369248">
    <property type="component" value="Chromosome"/>
</dbReference>
<gene>
    <name evidence="1" type="ORF">V6B39_15650</name>
</gene>
<keyword evidence="1" id="KW-0067">ATP-binding</keyword>
<organism evidence="1 2">
    <name type="scientific">Pseudomonas bubulae</name>
    <dbReference type="NCBI Taxonomy" id="2316085"/>
    <lineage>
        <taxon>Bacteria</taxon>
        <taxon>Pseudomonadati</taxon>
        <taxon>Pseudomonadota</taxon>
        <taxon>Gammaproteobacteria</taxon>
        <taxon>Pseudomonadales</taxon>
        <taxon>Pseudomonadaceae</taxon>
        <taxon>Pseudomonas</taxon>
    </lineage>
</organism>
<keyword evidence="1" id="KW-0547">Nucleotide-binding</keyword>
<dbReference type="GO" id="GO:0004386">
    <property type="term" value="F:helicase activity"/>
    <property type="evidence" value="ECO:0007669"/>
    <property type="project" value="UniProtKB-KW"/>
</dbReference>
<evidence type="ECO:0000313" key="2">
    <source>
        <dbReference type="Proteomes" id="UP001369248"/>
    </source>
</evidence>
<proteinExistence type="predicted"/>
<sequence>MDDLVITHSDVYQSWKNHLFNFSLDDPKTNVPGLRKPQLAALYATQGHLVVDPSSTATVVMPTGTGKTDTMLGLIIAARTAISKLRSQKTSI</sequence>
<keyword evidence="1" id="KW-0347">Helicase</keyword>
<dbReference type="InterPro" id="IPR027417">
    <property type="entry name" value="P-loop_NTPase"/>
</dbReference>
<dbReference type="RefSeq" id="WP_232527586.1">
    <property type="nucleotide sequence ID" value="NZ_CP146072.1"/>
</dbReference>
<dbReference type="EMBL" id="CP146072">
    <property type="protein sequence ID" value="WWR36429.1"/>
    <property type="molecule type" value="Genomic_DNA"/>
</dbReference>
<reference evidence="2" key="1">
    <citation type="submission" date="2024-02" db="EMBL/GenBank/DDBJ databases">
        <title>Exploring bacterial hosts of class 1 integrons in salad vegetable microbiomes with epicPCR.</title>
        <authorList>
            <person name="Qi Q."/>
            <person name="Ghaly T.M."/>
            <person name="Gillings M.R."/>
            <person name="Tetu S.G."/>
        </authorList>
    </citation>
    <scope>NUCLEOTIDE SEQUENCE [LARGE SCALE GENOMIC DNA]</scope>
    <source>
        <strain evidence="2">S2-2023-2</strain>
    </source>
</reference>
<dbReference type="GeneID" id="89544710"/>